<evidence type="ECO:0000313" key="1">
    <source>
        <dbReference type="EMBL" id="KRN99088.1"/>
    </source>
</evidence>
<dbReference type="SUPFAM" id="SSF49373">
    <property type="entry name" value="Invasin/intimin cell-adhesion fragments"/>
    <property type="match status" value="1"/>
</dbReference>
<dbReference type="InterPro" id="IPR008964">
    <property type="entry name" value="Invasin/intimin_cell_adhesion"/>
</dbReference>
<organism evidence="1 2">
    <name type="scientific">Companilactobacillus kimchiensis</name>
    <dbReference type="NCBI Taxonomy" id="993692"/>
    <lineage>
        <taxon>Bacteria</taxon>
        <taxon>Bacillati</taxon>
        <taxon>Bacillota</taxon>
        <taxon>Bacilli</taxon>
        <taxon>Lactobacillales</taxon>
        <taxon>Lactobacillaceae</taxon>
        <taxon>Companilactobacillus</taxon>
    </lineage>
</organism>
<accession>A0A0R2LBZ7</accession>
<dbReference type="PATRIC" id="fig|993692.3.peg.518"/>
<dbReference type="Gene3D" id="2.60.40.1080">
    <property type="match status" value="1"/>
</dbReference>
<reference evidence="1 2" key="1">
    <citation type="journal article" date="2015" name="Genome Announc.">
        <title>Expanding the biotechnology potential of lactobacilli through comparative genomics of 213 strains and associated genera.</title>
        <authorList>
            <person name="Sun Z."/>
            <person name="Harris H.M."/>
            <person name="McCann A."/>
            <person name="Guo C."/>
            <person name="Argimon S."/>
            <person name="Zhang W."/>
            <person name="Yang X."/>
            <person name="Jeffery I.B."/>
            <person name="Cooney J.C."/>
            <person name="Kagawa T.F."/>
            <person name="Liu W."/>
            <person name="Song Y."/>
            <person name="Salvetti E."/>
            <person name="Wrobel A."/>
            <person name="Rasinkangas P."/>
            <person name="Parkhill J."/>
            <person name="Rea M.C."/>
            <person name="O'Sullivan O."/>
            <person name="Ritari J."/>
            <person name="Douillard F.P."/>
            <person name="Paul Ross R."/>
            <person name="Yang R."/>
            <person name="Briner A.E."/>
            <person name="Felis G.E."/>
            <person name="de Vos W.M."/>
            <person name="Barrangou R."/>
            <person name="Klaenhammer T.R."/>
            <person name="Caufield P.W."/>
            <person name="Cui Y."/>
            <person name="Zhang H."/>
            <person name="O'Toole P.W."/>
        </authorList>
    </citation>
    <scope>NUCLEOTIDE SEQUENCE [LARGE SCALE GENOMIC DNA]</scope>
    <source>
        <strain evidence="1 2">DSM 24716</strain>
    </source>
</reference>
<gene>
    <name evidence="1" type="ORF">IV57_GL000513</name>
</gene>
<dbReference type="Proteomes" id="UP000051006">
    <property type="component" value="Unassembled WGS sequence"/>
</dbReference>
<dbReference type="AlphaFoldDB" id="A0A0R2LBZ7"/>
<dbReference type="EMBL" id="JQCF01000012">
    <property type="protein sequence ID" value="KRN99088.1"/>
    <property type="molecule type" value="Genomic_DNA"/>
</dbReference>
<name>A0A0R2LBZ7_9LACO</name>
<proteinExistence type="predicted"/>
<evidence type="ECO:0000313" key="2">
    <source>
        <dbReference type="Proteomes" id="UP000051006"/>
    </source>
</evidence>
<protein>
    <submittedName>
        <fullName evidence="1">Cell surface SD repeat-containing protein</fullName>
    </submittedName>
</protein>
<sequence length="646" mass="71166">MILVFISLLSASAFNRRYKQVKAGEAKTTEVTPYKKPSGNATRFLGIWLSSGYILQPEQTTYIEAGKFKSIYSEAGRSMAVQWATAFHNKKYQWYQSTDGKTWGEVPKNDNGKNKNLKVEPKEAGTTYYQLDTYWKSPTGWTTASHLYSNVATVHAVPEPVDAQEVKVTTDDDYLYNSPNEIVSNETYAHAIPTPANFTGDVSWSIDNTNLATIDKESGLITANTKGLSGKVMVTATMHNPVGADITGEKEVTIGGGLDDQTVKAGKTAAFDLRGNIGDLDEEGEDTNYSVEWYKEDPITHVRGKITTTDPHDLSYTTPKTTLDDDGTLYSATIKVKYSGKNYSYTTNDALLHVTPVGGPDIEMTNSLTNNTFNDGSNSSTMLFGVNNNDVITYNDTVTNKSTSGTLSDAKYVLPLRVGTRVTSVKVDGEDVNSDNYEMKHNYATGSNDLIISGLNFKINDSHQIEVETMVSGITARESFRLIPYIYGTSDSDDSTYQKVGDDEIINYTTDTAVIKQVQDIDYGTINGISSAKTLTRQAELNLPNNVVEVEDMRRNKKPVKIVVVQDGALQTANGDVFAGQLRYYDNGHYKNLDEGPVAVTETQADEELISLGWDEDNGILLFLESKWNVAGTYSTTLNWSIEDSI</sequence>
<comment type="caution">
    <text evidence="1">The sequence shown here is derived from an EMBL/GenBank/DDBJ whole genome shotgun (WGS) entry which is preliminary data.</text>
</comment>
<dbReference type="STRING" id="993692.IV57_GL000513"/>
<keyword evidence="2" id="KW-1185">Reference proteome</keyword>